<gene>
    <name evidence="6" type="ORF">WKV53_23350</name>
</gene>
<dbReference type="Gene3D" id="2.60.40.2030">
    <property type="match status" value="1"/>
</dbReference>
<sequence>MRINFIAASSAALCLTGGLPALEYGNLDVIQLNNSNRGLTEIDPAVSIAVAPGSTPNFSCTGANRGDFDVRFGYDTDPANGVMITSVRENGRDNTAGGDTPPQAGTKYVTPLSDISGTGSGAYFFIPLSSAPNNYEFNMNLAAAYFPFHEGWLGGHTKNSSGTNGGVQDILTATPGIVNGTHFIDNAGGNFVINLSTLNWRGIPATSQNGVLLVTGQKNEDNYALSSDNANGSFNVTLKDNESDGTGLERDPIAFVYVPVAAAGSDLVTAVGRIQSDGSAEISGGNFTVTKLVESFPPVNTTANTTELEFDVVVTSAIGITVGQAVTGTGIPADTKVAAVNGSTITLDHAPTATATGVALTFTTAPTQGRWLLKIPNQTATTGTLIVTPCTGGPKNLDNIVSYQWDATAGGWVIESRDIVPAMGEPVLEDGATGDEDMFNFVFLTTQPSNTQPTVSITSPANGAEILTGNSVTITADAADTAPGFVTAVEFYINGQLASTDTTAPYSYTTPVYNLPTGAQVDAVAVDNDGSRTYAHPIVYTVTPPGGSGGLYFNGVNEYVGLGDPASLKLSTFTLETWFRRVGTGITTTTGAGGVIAAPLISKGRDQADQSNLDMNYFLGIREDGVLVADFEDSNLGINVPVTGKTSVPLDQWHHVAATFDGTKWMLYLDGNLEATRDAGGLVPRVDSIQQAALASALNSTGQPAGYFNGYLDEVRIWNTARTQTEIRSSVNFETASNTGLVARWNMSEGTGATITSTATGSLAGTLVNAPFWTPGQTFTNNVLPSVGITAPVNGARFLFGQPIPITVAASDPGGAVSQVRFYDNGSLLGSDTSAPFELSYTNAPLGGSHVLTAVAVDSLGATSLSEEIGVEVTLPGPVIPGYSAGIVNGGDADIDDDVAAVDPANWQIEASTLAPRAFAQGGTDVGDFAVNVGGSPVSFNSGILLASNHSIVGELAATDNSLAPYRGAGGEYLLSTIDNEDPGATDPIATEESSRFSLGYFPYANGWIGANVDETGTVISGSQNLPAGVTITRTALGTYQISGLPTVGNLLAMPVGDTSDNVVSVAISGQNWIVNVVDNSQNREDAPFGFVFVPTTATQVFSGQVAEAGTLQILNDELKFVGATVNRGTQGYEITIGDGNIINPSNSSLFIVADTNVGPAGDNVMSYSAVGNSFVVFSQDLPGLSGQFQAGGFRFLVVPHNPVVIHGDEVVVLATDKQATENSPDHIEFTFTRSGSTASALTVSYAVSGTATAGSDYATLPGTVTFPIGVSSVVVPVSANGDATLEPAETVNVTITPGSGYTVGVYNAAIGTILNGSVVIPKFTTSFQQGINGYTGQWDRRVGENGTAQNGSAVQQYAVDGNPGPADASEDTNGLIRFSNIFGTGPGQIPPGAEVIDAKLILTTATVSNAQSPGPWAIDRLMVAVNDSTTYASLGGDPNPNTFDGLEGARGASYGLPVAGYTGMAQGQVGTADVTQIVKAWAEGEPNYGFSIFSSPTTDGWNYDTVGNTNPLLRPKLEVTYTTLPVKDYYFLADRSAIVNSQSPTQDGSLVDTVFLDLNDPTTGTTEMLLKFPVEFGTEGGETIPIGEEIVKAELILATHSPFYGGSSNAQSPGPYAVHQMITDWQVETPPATRYGNLGPVVGTHIAPAAVRFGSMGQNTTNYIDVTSVVANWRTGDDNFGFDVKPETTDGWQPFLPGVIDHPLLSSGAPMLRIQTAIYSPGSFDNWASANGIPGSNVDEDQDHDGISAVVEYALGLNPRAFNVLPQLGVNGVISFHKGAEAAVDPGVTYKLQISTDLKNWSTLTPTVNDASDIKGQLPNSSTKVFGRLTVDYTK</sequence>
<dbReference type="InterPro" id="IPR038081">
    <property type="entry name" value="CalX-like_sf"/>
</dbReference>
<keyword evidence="3" id="KW-0106">Calcium</keyword>
<dbReference type="RefSeq" id="WP_341407234.1">
    <property type="nucleotide sequence ID" value="NZ_JBBUKT010000011.1"/>
</dbReference>
<dbReference type="InterPro" id="IPR013320">
    <property type="entry name" value="ConA-like_dom_sf"/>
</dbReference>
<organism evidence="6 7">
    <name type="scientific">Luteolibacter soli</name>
    <dbReference type="NCBI Taxonomy" id="3135280"/>
    <lineage>
        <taxon>Bacteria</taxon>
        <taxon>Pseudomonadati</taxon>
        <taxon>Verrucomicrobiota</taxon>
        <taxon>Verrucomicrobiia</taxon>
        <taxon>Verrucomicrobiales</taxon>
        <taxon>Verrucomicrobiaceae</taxon>
        <taxon>Luteolibacter</taxon>
    </lineage>
</organism>
<dbReference type="Gene3D" id="2.60.40.10">
    <property type="entry name" value="Immunoglobulins"/>
    <property type="match status" value="2"/>
</dbReference>
<name>A0ABU9B0F8_9BACT</name>
<accession>A0ABU9B0F8</accession>
<proteinExistence type="predicted"/>
<evidence type="ECO:0000256" key="1">
    <source>
        <dbReference type="ARBA" id="ARBA00022729"/>
    </source>
</evidence>
<dbReference type="Gene3D" id="2.60.120.200">
    <property type="match status" value="1"/>
</dbReference>
<dbReference type="InterPro" id="IPR043543">
    <property type="entry name" value="PAPPA/PAPPA2"/>
</dbReference>
<comment type="caution">
    <text evidence="6">The sequence shown here is derived from an EMBL/GenBank/DDBJ whole genome shotgun (WGS) entry which is preliminary data.</text>
</comment>
<evidence type="ECO:0000313" key="6">
    <source>
        <dbReference type="EMBL" id="MEK7953470.1"/>
    </source>
</evidence>
<keyword evidence="4" id="KW-1015">Disulfide bond</keyword>
<dbReference type="InterPro" id="IPR013783">
    <property type="entry name" value="Ig-like_fold"/>
</dbReference>
<dbReference type="PANTHER" id="PTHR46130:SF3">
    <property type="entry name" value="CHROMOSOME UNDETERMINED SCAFFOLD_33, WHOLE GENOME SHOTGUN SEQUENCE"/>
    <property type="match status" value="1"/>
</dbReference>
<dbReference type="Pfam" id="PF13385">
    <property type="entry name" value="Laminin_G_3"/>
    <property type="match status" value="1"/>
</dbReference>
<dbReference type="EMBL" id="JBBUKT010000011">
    <property type="protein sequence ID" value="MEK7953470.1"/>
    <property type="molecule type" value="Genomic_DNA"/>
</dbReference>
<feature type="domain" description="LamG-like jellyroll fold" evidence="5">
    <location>
        <begin position="571"/>
        <end position="725"/>
    </location>
</feature>
<keyword evidence="1" id="KW-0732">Signal</keyword>
<evidence type="ECO:0000256" key="4">
    <source>
        <dbReference type="ARBA" id="ARBA00023157"/>
    </source>
</evidence>
<protein>
    <submittedName>
        <fullName evidence="6">Ig-like domain-containing protein</fullName>
    </submittedName>
</protein>
<dbReference type="Pfam" id="PF17957">
    <property type="entry name" value="Big_7"/>
    <property type="match status" value="2"/>
</dbReference>
<dbReference type="SMART" id="SM00560">
    <property type="entry name" value="LamGL"/>
    <property type="match status" value="1"/>
</dbReference>
<dbReference type="Proteomes" id="UP001371305">
    <property type="component" value="Unassembled WGS sequence"/>
</dbReference>
<dbReference type="InterPro" id="IPR006558">
    <property type="entry name" value="LamG-like"/>
</dbReference>
<evidence type="ECO:0000256" key="3">
    <source>
        <dbReference type="ARBA" id="ARBA00022837"/>
    </source>
</evidence>
<dbReference type="PANTHER" id="PTHR46130">
    <property type="entry name" value="LAMGL DOMAIN-CONTAINING PROTEIN"/>
    <property type="match status" value="1"/>
</dbReference>
<keyword evidence="7" id="KW-1185">Reference proteome</keyword>
<reference evidence="6 7" key="1">
    <citation type="submission" date="2024-04" db="EMBL/GenBank/DDBJ databases">
        <title>Luteolibacter sp. isolated from soil.</title>
        <authorList>
            <person name="An J."/>
        </authorList>
    </citation>
    <scope>NUCLEOTIDE SEQUENCE [LARGE SCALE GENOMIC DNA]</scope>
    <source>
        <strain evidence="6 7">Y139</strain>
    </source>
</reference>
<dbReference type="Pfam" id="PF03160">
    <property type="entry name" value="Calx-beta"/>
    <property type="match status" value="1"/>
</dbReference>
<evidence type="ECO:0000313" key="7">
    <source>
        <dbReference type="Proteomes" id="UP001371305"/>
    </source>
</evidence>
<evidence type="ECO:0000256" key="2">
    <source>
        <dbReference type="ARBA" id="ARBA00022737"/>
    </source>
</evidence>
<dbReference type="SUPFAM" id="SSF49899">
    <property type="entry name" value="Concanavalin A-like lectins/glucanases"/>
    <property type="match status" value="1"/>
</dbReference>
<keyword evidence="2" id="KW-0677">Repeat</keyword>
<dbReference type="SUPFAM" id="SSF141072">
    <property type="entry name" value="CalX-like"/>
    <property type="match status" value="1"/>
</dbReference>
<dbReference type="InterPro" id="IPR003644">
    <property type="entry name" value="Calx_beta"/>
</dbReference>
<evidence type="ECO:0000259" key="5">
    <source>
        <dbReference type="SMART" id="SM00560"/>
    </source>
</evidence>